<dbReference type="Proteomes" id="UP001431776">
    <property type="component" value="Unassembled WGS sequence"/>
</dbReference>
<name>A0AAW6U668_9BACT</name>
<organism evidence="3 4">
    <name type="scientific">Anaerobaca lacustris</name>
    <dbReference type="NCBI Taxonomy" id="3044600"/>
    <lineage>
        <taxon>Bacteria</taxon>
        <taxon>Pseudomonadati</taxon>
        <taxon>Planctomycetota</taxon>
        <taxon>Phycisphaerae</taxon>
        <taxon>Sedimentisphaerales</taxon>
        <taxon>Anaerobacaceae</taxon>
        <taxon>Anaerobaca</taxon>
    </lineage>
</organism>
<feature type="region of interest" description="Disordered" evidence="1">
    <location>
        <begin position="238"/>
        <end position="262"/>
    </location>
</feature>
<keyword evidence="2" id="KW-0732">Signal</keyword>
<proteinExistence type="predicted"/>
<evidence type="ECO:0000256" key="2">
    <source>
        <dbReference type="SAM" id="SignalP"/>
    </source>
</evidence>
<evidence type="ECO:0000313" key="3">
    <source>
        <dbReference type="EMBL" id="MDI6451586.1"/>
    </source>
</evidence>
<accession>A0AAW6U668</accession>
<comment type="caution">
    <text evidence="3">The sequence shown here is derived from an EMBL/GenBank/DDBJ whole genome shotgun (WGS) entry which is preliminary data.</text>
</comment>
<dbReference type="EMBL" id="JASCXX010000041">
    <property type="protein sequence ID" value="MDI6451586.1"/>
    <property type="molecule type" value="Genomic_DNA"/>
</dbReference>
<evidence type="ECO:0008006" key="5">
    <source>
        <dbReference type="Google" id="ProtNLM"/>
    </source>
</evidence>
<gene>
    <name evidence="3" type="ORF">QJ522_21165</name>
</gene>
<keyword evidence="4" id="KW-1185">Reference proteome</keyword>
<sequence>MRNCFIALILLTLVGCATSPTSTAPPNDKELSRTSDRARAAFEDGATAKAIDLYSKALSRAFAMDDAIEIGNAAYNLALCHIILGQLDQANASLAEAKAAFARSGSNPADVLLLEATLAQRQGRLEQALSLADQVLSASPDESHRFQVALLEGTVACGQDDPARARTALVEADQHQVANVPLLAARERLAGNIFLLEGYPAEAAAAFDRAAALFQEAKHYRDMAITLRLAGEAYREAGDTQRAEDRLGRARRSLAAQGQEAE</sequence>
<reference evidence="3" key="1">
    <citation type="submission" date="2023-05" db="EMBL/GenBank/DDBJ databases">
        <title>Anaerotaeda fermentans gen. nov., sp. nov., a novel anaerobic planctomycete of the new family within the order Sedimentisphaerales isolated from Taman Peninsula, Russia.</title>
        <authorList>
            <person name="Khomyakova M.A."/>
            <person name="Merkel A.Y."/>
            <person name="Slobodkin A.I."/>
        </authorList>
    </citation>
    <scope>NUCLEOTIDE SEQUENCE</scope>
    <source>
        <strain evidence="3">M17dextr</strain>
    </source>
</reference>
<dbReference type="Gene3D" id="1.25.40.10">
    <property type="entry name" value="Tetratricopeptide repeat domain"/>
    <property type="match status" value="1"/>
</dbReference>
<feature type="chain" id="PRO_5043633482" description="Tetratricopeptide repeat protein" evidence="2">
    <location>
        <begin position="25"/>
        <end position="262"/>
    </location>
</feature>
<dbReference type="PROSITE" id="PS51257">
    <property type="entry name" value="PROKAR_LIPOPROTEIN"/>
    <property type="match status" value="1"/>
</dbReference>
<dbReference type="RefSeq" id="WP_349246996.1">
    <property type="nucleotide sequence ID" value="NZ_JASCXX010000041.1"/>
</dbReference>
<evidence type="ECO:0000313" key="4">
    <source>
        <dbReference type="Proteomes" id="UP001431776"/>
    </source>
</evidence>
<dbReference type="SUPFAM" id="SSF48452">
    <property type="entry name" value="TPR-like"/>
    <property type="match status" value="1"/>
</dbReference>
<evidence type="ECO:0000256" key="1">
    <source>
        <dbReference type="SAM" id="MobiDB-lite"/>
    </source>
</evidence>
<protein>
    <recommendedName>
        <fullName evidence="5">Tetratricopeptide repeat protein</fullName>
    </recommendedName>
</protein>
<dbReference type="AlphaFoldDB" id="A0AAW6U668"/>
<feature type="signal peptide" evidence="2">
    <location>
        <begin position="1"/>
        <end position="24"/>
    </location>
</feature>
<feature type="compositionally biased region" description="Basic and acidic residues" evidence="1">
    <location>
        <begin position="238"/>
        <end position="248"/>
    </location>
</feature>
<dbReference type="InterPro" id="IPR011990">
    <property type="entry name" value="TPR-like_helical_dom_sf"/>
</dbReference>